<feature type="transmembrane region" description="Helical" evidence="1">
    <location>
        <begin position="40"/>
        <end position="63"/>
    </location>
</feature>
<feature type="transmembrane region" description="Helical" evidence="1">
    <location>
        <begin position="75"/>
        <end position="92"/>
    </location>
</feature>
<dbReference type="EMBL" id="VCJR02000002">
    <property type="protein sequence ID" value="NHK28293.1"/>
    <property type="molecule type" value="Genomic_DNA"/>
</dbReference>
<evidence type="ECO:0000313" key="2">
    <source>
        <dbReference type="EMBL" id="NHK28293.1"/>
    </source>
</evidence>
<comment type="caution">
    <text evidence="2">The sequence shown here is derived from an EMBL/GenBank/DDBJ whole genome shotgun (WGS) entry which is preliminary data.</text>
</comment>
<keyword evidence="1" id="KW-0472">Membrane</keyword>
<feature type="transmembrane region" description="Helical" evidence="1">
    <location>
        <begin position="7"/>
        <end position="28"/>
    </location>
</feature>
<keyword evidence="1" id="KW-1133">Transmembrane helix</keyword>
<reference evidence="2 3" key="1">
    <citation type="submission" date="2020-02" db="EMBL/GenBank/DDBJ databases">
        <title>Genome sequence of Parvularcula flava strain NH6-79.</title>
        <authorList>
            <person name="Abdul Karim M.H."/>
            <person name="Lam M.Q."/>
            <person name="Chen S.J."/>
            <person name="Yahya A."/>
            <person name="Shahir S."/>
            <person name="Shamsir M.S."/>
            <person name="Chong C.S."/>
        </authorList>
    </citation>
    <scope>NUCLEOTIDE SEQUENCE [LARGE SCALE GENOMIC DNA]</scope>
    <source>
        <strain evidence="2 3">NH6-79</strain>
    </source>
</reference>
<name>A0ABX0HJV9_9PROT</name>
<proteinExistence type="predicted"/>
<protein>
    <submittedName>
        <fullName evidence="2">Uncharacterized protein</fullName>
    </submittedName>
</protein>
<keyword evidence="1" id="KW-0812">Transmembrane</keyword>
<evidence type="ECO:0000313" key="3">
    <source>
        <dbReference type="Proteomes" id="UP000818603"/>
    </source>
</evidence>
<accession>A0ABX0HJV9</accession>
<dbReference type="RefSeq" id="WP_155140173.1">
    <property type="nucleotide sequence ID" value="NZ_BMGZ01000002.1"/>
</dbReference>
<evidence type="ECO:0000256" key="1">
    <source>
        <dbReference type="SAM" id="Phobius"/>
    </source>
</evidence>
<organism evidence="2 3">
    <name type="scientific">Aquisalinus luteolus</name>
    <dbReference type="NCBI Taxonomy" id="1566827"/>
    <lineage>
        <taxon>Bacteria</taxon>
        <taxon>Pseudomonadati</taxon>
        <taxon>Pseudomonadota</taxon>
        <taxon>Alphaproteobacteria</taxon>
        <taxon>Parvularculales</taxon>
        <taxon>Parvularculaceae</taxon>
        <taxon>Aquisalinus</taxon>
    </lineage>
</organism>
<keyword evidence="3" id="KW-1185">Reference proteome</keyword>
<sequence>MKLRTRLINSVFLAIFAMGILTAIISPVVVDQHTADLIKLFVDVIASGSFFGLAITAACVLNARETASPNNVARQVFYFFCFGMPYVGAFAIRPKILLLLENPE</sequence>
<dbReference type="Proteomes" id="UP000818603">
    <property type="component" value="Unassembled WGS sequence"/>
</dbReference>
<gene>
    <name evidence="2" type="ORF">FF098_010285</name>
</gene>